<accession>A0ACA9QL68</accession>
<feature type="non-terminal residue" evidence="1">
    <location>
        <position position="1"/>
    </location>
</feature>
<evidence type="ECO:0000313" key="2">
    <source>
        <dbReference type="Proteomes" id="UP000789525"/>
    </source>
</evidence>
<proteinExistence type="predicted"/>
<organism evidence="1 2">
    <name type="scientific">Acaulospora colombiana</name>
    <dbReference type="NCBI Taxonomy" id="27376"/>
    <lineage>
        <taxon>Eukaryota</taxon>
        <taxon>Fungi</taxon>
        <taxon>Fungi incertae sedis</taxon>
        <taxon>Mucoromycota</taxon>
        <taxon>Glomeromycotina</taxon>
        <taxon>Glomeromycetes</taxon>
        <taxon>Diversisporales</taxon>
        <taxon>Acaulosporaceae</taxon>
        <taxon>Acaulospora</taxon>
    </lineage>
</organism>
<gene>
    <name evidence="1" type="ORF">ACOLOM_LOCUS13038</name>
</gene>
<feature type="non-terminal residue" evidence="1">
    <location>
        <position position="114"/>
    </location>
</feature>
<name>A0ACA9QL68_9GLOM</name>
<protein>
    <submittedName>
        <fullName evidence="1">6474_t:CDS:1</fullName>
    </submittedName>
</protein>
<dbReference type="Proteomes" id="UP000789525">
    <property type="component" value="Unassembled WGS sequence"/>
</dbReference>
<evidence type="ECO:0000313" key="1">
    <source>
        <dbReference type="EMBL" id="CAG8757568.1"/>
    </source>
</evidence>
<keyword evidence="2" id="KW-1185">Reference proteome</keyword>
<dbReference type="EMBL" id="CAJVPT010056912">
    <property type="protein sequence ID" value="CAG8757568.1"/>
    <property type="molecule type" value="Genomic_DNA"/>
</dbReference>
<sequence length="114" mass="13358">FQYTNSGNKDIDDLIKATHSNQLKFRLEWIPFEEFTNIKPIGEGGFSNIFIAKWEKGRIKWFNEKDKEFVRAGPETVALKILKNSQNINSMFLKEIIVQTRPKSPDRYVIQCYG</sequence>
<reference evidence="1" key="1">
    <citation type="submission" date="2021-06" db="EMBL/GenBank/DDBJ databases">
        <authorList>
            <person name="Kallberg Y."/>
            <person name="Tangrot J."/>
            <person name="Rosling A."/>
        </authorList>
    </citation>
    <scope>NUCLEOTIDE SEQUENCE</scope>
    <source>
        <strain evidence="1">CL356</strain>
    </source>
</reference>
<comment type="caution">
    <text evidence="1">The sequence shown here is derived from an EMBL/GenBank/DDBJ whole genome shotgun (WGS) entry which is preliminary data.</text>
</comment>